<dbReference type="Proteomes" id="UP000831859">
    <property type="component" value="Chromosome"/>
</dbReference>
<proteinExistence type="predicted"/>
<reference evidence="1 2" key="1">
    <citation type="journal article" date="2022" name="Int. J. Syst. Evol. Microbiol.">
        <title>Apilactobacillus apisilvae sp. nov., Nicolia spurrieriana gen. nov. sp. nov., Bombilactobacillus folatiphilus sp. nov. and Bombilactobacillus thymidiniphilus sp. nov., four new lactic acid bacterial isolates from stingless bees Tetragonula carbonaria and Austroplebeia australis.</title>
        <authorList>
            <person name="Oliphant S.A."/>
            <person name="Watson-Haigh N.S."/>
            <person name="Sumby K.M."/>
            <person name="Gardner J."/>
            <person name="Groom S."/>
            <person name="Jiranek V."/>
        </authorList>
    </citation>
    <scope>NUCLEOTIDE SEQUENCE [LARGE SCALE GENOMIC DNA]</scope>
    <source>
        <strain evidence="1 2">SG5_A10</strain>
    </source>
</reference>
<dbReference type="EMBL" id="CP093362">
    <property type="protein sequence ID" value="UQS85765.1"/>
    <property type="molecule type" value="Genomic_DNA"/>
</dbReference>
<keyword evidence="2" id="KW-1185">Reference proteome</keyword>
<evidence type="ECO:0000313" key="2">
    <source>
        <dbReference type="Proteomes" id="UP000831859"/>
    </source>
</evidence>
<sequence>MVSLQKNIQPLRKNNNHKSLKNYEINLNTRLYNSGFKLNNEARKFFADYFKVDKFHFNKAMAVKMREVQSKKDKNSTINDLISVMNDNKIIDRTNEESTYQWNNFIKDFYQDSSYHNFISPIKVAAILWKKVRDSDQPKLYNHNLIYKHFSLIKKYQKQTGC</sequence>
<organism evidence="1 2">
    <name type="scientific">Apilactobacillus apisilvae</name>
    <dbReference type="NCBI Taxonomy" id="2923364"/>
    <lineage>
        <taxon>Bacteria</taxon>
        <taxon>Bacillati</taxon>
        <taxon>Bacillota</taxon>
        <taxon>Bacilli</taxon>
        <taxon>Lactobacillales</taxon>
        <taxon>Lactobacillaceae</taxon>
        <taxon>Apilactobacillus</taxon>
    </lineage>
</organism>
<evidence type="ECO:0000313" key="1">
    <source>
        <dbReference type="EMBL" id="UQS85765.1"/>
    </source>
</evidence>
<name>A0ABY4PJC9_9LACO</name>
<gene>
    <name evidence="1" type="ORF">MOO46_04780</name>
</gene>
<dbReference type="RefSeq" id="WP_249511729.1">
    <property type="nucleotide sequence ID" value="NZ_CP093362.1"/>
</dbReference>
<accession>A0ABY4PJC9</accession>
<protein>
    <submittedName>
        <fullName evidence="1">Uncharacterized protein</fullName>
    </submittedName>
</protein>